<evidence type="ECO:0000256" key="2">
    <source>
        <dbReference type="ARBA" id="ARBA00022475"/>
    </source>
</evidence>
<gene>
    <name evidence="13" type="ORF">DAI18_04785</name>
</gene>
<proteinExistence type="predicted"/>
<feature type="domain" description="Cytochrome c" evidence="12">
    <location>
        <begin position="311"/>
        <end position="400"/>
    </location>
</feature>
<protein>
    <submittedName>
        <fullName evidence="13">Cytochrome c</fullName>
    </submittedName>
</protein>
<feature type="binding site" description="covalent" evidence="9">
    <location>
        <position position="190"/>
    </location>
    <ligand>
        <name>heme c</name>
        <dbReference type="ChEBI" id="CHEBI:61717"/>
        <label>2</label>
    </ligand>
</feature>
<feature type="binding site" description="axial binding residue" evidence="10">
    <location>
        <position position="44"/>
    </location>
    <ligand>
        <name>heme c</name>
        <dbReference type="ChEBI" id="CHEBI:61717"/>
        <label>1</label>
    </ligand>
    <ligandPart>
        <name>Fe</name>
        <dbReference type="ChEBI" id="CHEBI:18248"/>
    </ligandPart>
</feature>
<dbReference type="PROSITE" id="PS51007">
    <property type="entry name" value="CYTC"/>
    <property type="match status" value="3"/>
</dbReference>
<keyword evidence="5 11" id="KW-0732">Signal</keyword>
<evidence type="ECO:0000256" key="10">
    <source>
        <dbReference type="PIRSR" id="PIRSR000018-51"/>
    </source>
</evidence>
<feature type="signal peptide" evidence="11">
    <location>
        <begin position="1"/>
        <end position="21"/>
    </location>
</feature>
<feature type="binding site" description="axial binding residue" evidence="10">
    <location>
        <position position="328"/>
    </location>
    <ligand>
        <name>heme c</name>
        <dbReference type="ChEBI" id="CHEBI:61717"/>
        <label>3</label>
    </ligand>
    <ligandPart>
        <name>Fe</name>
        <dbReference type="ChEBI" id="CHEBI:18248"/>
    </ligandPart>
</feature>
<feature type="binding site" description="covalent" evidence="9">
    <location>
        <position position="324"/>
    </location>
    <ligand>
        <name>heme c</name>
        <dbReference type="ChEBI" id="CHEBI:61717"/>
        <label>3</label>
    </ligand>
</feature>
<comment type="subcellular location">
    <subcellularLocation>
        <location evidence="1">Cell membrane</location>
    </subcellularLocation>
</comment>
<reference evidence="13 14" key="1">
    <citation type="submission" date="2018-04" db="EMBL/GenBank/DDBJ databases">
        <title>Denitrifier Microvirgula.</title>
        <authorList>
            <person name="Anderson E."/>
            <person name="Jang J."/>
            <person name="Ishii S."/>
        </authorList>
    </citation>
    <scope>NUCLEOTIDE SEQUENCE [LARGE SCALE GENOMIC DNA]</scope>
    <source>
        <strain evidence="13 14">BE2.4</strain>
    </source>
</reference>
<feature type="domain" description="Cytochrome c" evidence="12">
    <location>
        <begin position="172"/>
        <end position="286"/>
    </location>
</feature>
<dbReference type="InterPro" id="IPR014353">
    <property type="entry name" value="Membr-bd_ADH_cyt_c"/>
</dbReference>
<evidence type="ECO:0000313" key="14">
    <source>
        <dbReference type="Proteomes" id="UP000244173"/>
    </source>
</evidence>
<organism evidence="13 14">
    <name type="scientific">Microvirgula aerodenitrificans</name>
    <dbReference type="NCBI Taxonomy" id="57480"/>
    <lineage>
        <taxon>Bacteria</taxon>
        <taxon>Pseudomonadati</taxon>
        <taxon>Pseudomonadota</taxon>
        <taxon>Betaproteobacteria</taxon>
        <taxon>Neisseriales</taxon>
        <taxon>Aquaspirillaceae</taxon>
        <taxon>Microvirgula</taxon>
    </lineage>
</organism>
<evidence type="ECO:0000313" key="13">
    <source>
        <dbReference type="EMBL" id="AVY93435.1"/>
    </source>
</evidence>
<evidence type="ECO:0000256" key="1">
    <source>
        <dbReference type="ARBA" id="ARBA00004236"/>
    </source>
</evidence>
<evidence type="ECO:0000256" key="11">
    <source>
        <dbReference type="SAM" id="SignalP"/>
    </source>
</evidence>
<feature type="domain" description="Cytochrome c" evidence="12">
    <location>
        <begin position="26"/>
        <end position="129"/>
    </location>
</feature>
<dbReference type="OrthoDB" id="9809720at2"/>
<dbReference type="GO" id="GO:0016614">
    <property type="term" value="F:oxidoreductase activity, acting on CH-OH group of donors"/>
    <property type="evidence" value="ECO:0007669"/>
    <property type="project" value="InterPro"/>
</dbReference>
<dbReference type="PANTHER" id="PTHR35008">
    <property type="entry name" value="BLL4482 PROTEIN-RELATED"/>
    <property type="match status" value="1"/>
</dbReference>
<evidence type="ECO:0000256" key="5">
    <source>
        <dbReference type="ARBA" id="ARBA00022729"/>
    </source>
</evidence>
<feature type="binding site" description="covalent" evidence="9">
    <location>
        <position position="43"/>
    </location>
    <ligand>
        <name>heme c</name>
        <dbReference type="ChEBI" id="CHEBI:61717"/>
        <label>1</label>
    </ligand>
</feature>
<feature type="binding site" description="covalent" evidence="9">
    <location>
        <position position="40"/>
    </location>
    <ligand>
        <name>heme c</name>
        <dbReference type="ChEBI" id="CHEBI:61717"/>
        <label>1</label>
    </ligand>
</feature>
<dbReference type="STRING" id="1122240.GCA_000620105_00698"/>
<dbReference type="InterPro" id="IPR009056">
    <property type="entry name" value="Cyt_c-like_dom"/>
</dbReference>
<dbReference type="InterPro" id="IPR036909">
    <property type="entry name" value="Cyt_c-like_dom_sf"/>
</dbReference>
<keyword evidence="4 10" id="KW-0479">Metal-binding</keyword>
<evidence type="ECO:0000256" key="8">
    <source>
        <dbReference type="ARBA" id="ARBA00023136"/>
    </source>
</evidence>
<dbReference type="GO" id="GO:0005506">
    <property type="term" value="F:iron ion binding"/>
    <property type="evidence" value="ECO:0007669"/>
    <property type="project" value="InterPro"/>
</dbReference>
<keyword evidence="3 9" id="KW-0349">Heme</keyword>
<evidence type="ECO:0000256" key="4">
    <source>
        <dbReference type="ARBA" id="ARBA00022723"/>
    </source>
</evidence>
<dbReference type="InterPro" id="IPR051459">
    <property type="entry name" value="Cytochrome_c-type_DH"/>
</dbReference>
<keyword evidence="6" id="KW-0677">Repeat</keyword>
<feature type="binding site" description="covalent" evidence="9">
    <location>
        <position position="187"/>
    </location>
    <ligand>
        <name>heme c</name>
        <dbReference type="ChEBI" id="CHEBI:61717"/>
        <label>2</label>
    </ligand>
</feature>
<dbReference type="GO" id="GO:0005886">
    <property type="term" value="C:plasma membrane"/>
    <property type="evidence" value="ECO:0007669"/>
    <property type="project" value="UniProtKB-SubCell"/>
</dbReference>
<dbReference type="KEGG" id="maer:DAI18_04785"/>
<name>A0A2S0P7X8_9NEIS</name>
<keyword evidence="8" id="KW-0472">Membrane</keyword>
<dbReference type="GO" id="GO:0020037">
    <property type="term" value="F:heme binding"/>
    <property type="evidence" value="ECO:0007669"/>
    <property type="project" value="InterPro"/>
</dbReference>
<keyword evidence="7 10" id="KW-0408">Iron</keyword>
<feature type="binding site" description="covalent" evidence="9">
    <location>
        <position position="327"/>
    </location>
    <ligand>
        <name>heme c</name>
        <dbReference type="ChEBI" id="CHEBI:61717"/>
        <label>3</label>
    </ligand>
</feature>
<dbReference type="PIRSF" id="PIRSF000018">
    <property type="entry name" value="Mb_ADH_cyt_c"/>
    <property type="match status" value="1"/>
</dbReference>
<comment type="cofactor">
    <cofactor evidence="9">
        <name>heme c</name>
        <dbReference type="ChEBI" id="CHEBI:61717"/>
    </cofactor>
    <text evidence="9">Binds 3 heme c groups covalently per subunit.</text>
</comment>
<feature type="chain" id="PRO_5015410454" evidence="11">
    <location>
        <begin position="22"/>
        <end position="426"/>
    </location>
</feature>
<keyword evidence="2" id="KW-1003">Cell membrane</keyword>
<dbReference type="PANTHER" id="PTHR35008:SF8">
    <property type="entry name" value="ALCOHOL DEHYDROGENASE CYTOCHROME C SUBUNIT"/>
    <property type="match status" value="1"/>
</dbReference>
<dbReference type="AlphaFoldDB" id="A0A2S0P7X8"/>
<dbReference type="Pfam" id="PF00034">
    <property type="entry name" value="Cytochrom_C"/>
    <property type="match status" value="1"/>
</dbReference>
<feature type="binding site" description="axial binding residue" evidence="10">
    <location>
        <position position="191"/>
    </location>
    <ligand>
        <name>heme c</name>
        <dbReference type="ChEBI" id="CHEBI:61717"/>
        <label>2</label>
    </ligand>
    <ligandPart>
        <name>Fe</name>
        <dbReference type="ChEBI" id="CHEBI:18248"/>
    </ligandPart>
</feature>
<dbReference type="Proteomes" id="UP000244173">
    <property type="component" value="Chromosome"/>
</dbReference>
<keyword evidence="14" id="KW-1185">Reference proteome</keyword>
<dbReference type="GO" id="GO:0009055">
    <property type="term" value="F:electron transfer activity"/>
    <property type="evidence" value="ECO:0007669"/>
    <property type="project" value="InterPro"/>
</dbReference>
<evidence type="ECO:0000256" key="6">
    <source>
        <dbReference type="ARBA" id="ARBA00022737"/>
    </source>
</evidence>
<evidence type="ECO:0000259" key="12">
    <source>
        <dbReference type="PROSITE" id="PS51007"/>
    </source>
</evidence>
<dbReference type="Gene3D" id="1.10.760.10">
    <property type="entry name" value="Cytochrome c-like domain"/>
    <property type="match status" value="3"/>
</dbReference>
<dbReference type="SUPFAM" id="SSF46626">
    <property type="entry name" value="Cytochrome c"/>
    <property type="match status" value="3"/>
</dbReference>
<dbReference type="EMBL" id="CP028519">
    <property type="protein sequence ID" value="AVY93435.1"/>
    <property type="molecule type" value="Genomic_DNA"/>
</dbReference>
<evidence type="ECO:0000256" key="3">
    <source>
        <dbReference type="ARBA" id="ARBA00022617"/>
    </source>
</evidence>
<sequence length="426" mass="45983">MRHSGLSAALMLLLLPACVQAAFSTDSIRRGQYLARAGDCIACHTRPGGAAYAGGLPFDTPVGRIYATNITPDRKTGIGNYSYDQFARAVREGVAANGDPLYPAMPYPSYASVSDADMRDLYAFFMAGVPAVSQPNRGSDIPWPLSMRWPLKVWNWLFVDARPYRVQADRSAAWNRGAYLVEGLAHCGSCHTPRGLAYQEKALSARDGSEFLAGNNIGGWFAKSLRGDKGRGLGDWSEADIVEFLKTGRNDKSAAFGGMAEVIEHSSSHLERTDLAAVATYLKALPASAGAPTVYSAARAHVTRGQLRSGDYRQPGASTYVEFCASCHRDDGGGFPRIYPALAGNSVLLTDDTRSLIRIVLEGGRMPHTVADTMAFAMPGLPQLNNRETAEVLSFIRSSWGNHASAVSEADVAAVRESLEKSHERR</sequence>
<evidence type="ECO:0000256" key="7">
    <source>
        <dbReference type="ARBA" id="ARBA00023004"/>
    </source>
</evidence>
<evidence type="ECO:0000256" key="9">
    <source>
        <dbReference type="PIRSR" id="PIRSR000018-50"/>
    </source>
</evidence>
<accession>A0A2S0P7X8</accession>